<protein>
    <submittedName>
        <fullName evidence="2">Phage protein</fullName>
    </submittedName>
</protein>
<reference evidence="2" key="1">
    <citation type="submission" date="2013-09" db="EMBL/GenBank/DDBJ databases">
        <title>Draft Genome Sequence of five Lactobacillus helveticus strains CIRM-BIA 101T, 103, 104, 951 and 953 isolated from milk product.</title>
        <authorList>
            <person name="Valence F."/>
            <person name="Chuat V."/>
            <person name="Ma L."/>
            <person name="Creno S."/>
            <person name="Falentin H."/>
            <person name="Lortal S."/>
            <person name="Bizet C."/>
            <person name="Clermont D."/>
            <person name="Loux V."/>
            <person name="Bouchier C."/>
            <person name="Cousin S."/>
        </authorList>
    </citation>
    <scope>NUCLEOTIDE SEQUENCE [LARGE SCALE GENOMIC DNA]</scope>
    <source>
        <strain evidence="2">CIRM-BIA 104</strain>
    </source>
</reference>
<dbReference type="Pfam" id="PF07659">
    <property type="entry name" value="DUF1599"/>
    <property type="match status" value="1"/>
</dbReference>
<dbReference type="InterPro" id="IPR011630">
    <property type="entry name" value="DUF1599"/>
</dbReference>
<proteinExistence type="predicted"/>
<dbReference type="HOGENOM" id="CLU_168206_0_0_9"/>
<gene>
    <name evidence="2" type="ORF">LHCIRMBIA104_00470</name>
</gene>
<evidence type="ECO:0000313" key="3">
    <source>
        <dbReference type="Proteomes" id="UP000017247"/>
    </source>
</evidence>
<evidence type="ECO:0000259" key="1">
    <source>
        <dbReference type="Pfam" id="PF07659"/>
    </source>
</evidence>
<organism evidence="2 3">
    <name type="scientific">Lactobacillus helveticus CIRM-BIA 104</name>
    <dbReference type="NCBI Taxonomy" id="1226333"/>
    <lineage>
        <taxon>Bacteria</taxon>
        <taxon>Bacillati</taxon>
        <taxon>Bacillota</taxon>
        <taxon>Bacilli</taxon>
        <taxon>Lactobacillales</taxon>
        <taxon>Lactobacillaceae</taxon>
        <taxon>Lactobacillus</taxon>
    </lineage>
</organism>
<dbReference type="EMBL" id="CBUL010000131">
    <property type="protein sequence ID" value="CDI60782.1"/>
    <property type="molecule type" value="Genomic_DNA"/>
</dbReference>
<dbReference type="Proteomes" id="UP000017247">
    <property type="component" value="Unassembled WGS sequence"/>
</dbReference>
<name>U6F9Y6_LACHE</name>
<sequence length="109" mass="12777">MCKTINRLLYREEVIYLMNNNFRKYTDNLAVTLENKNKAYGDSFTKSVDKYGLSVIGVRLSDKYNRIEHLITHHELKKNDESLEDTLLDMAGYAILGLKYLEEHENESN</sequence>
<dbReference type="AlphaFoldDB" id="U6F9Y6"/>
<accession>U6F9Y6</accession>
<feature type="domain" description="Nucleotide modification associated" evidence="1">
    <location>
        <begin position="36"/>
        <end position="98"/>
    </location>
</feature>
<comment type="caution">
    <text evidence="2">The sequence shown here is derived from an EMBL/GenBank/DDBJ whole genome shotgun (WGS) entry which is preliminary data.</text>
</comment>
<evidence type="ECO:0000313" key="2">
    <source>
        <dbReference type="EMBL" id="CDI60782.1"/>
    </source>
</evidence>